<dbReference type="PROSITE" id="PS51891">
    <property type="entry name" value="CENP_V_GFA"/>
    <property type="match status" value="1"/>
</dbReference>
<dbReference type="PANTHER" id="PTHR33337">
    <property type="entry name" value="GFA DOMAIN-CONTAINING PROTEIN"/>
    <property type="match status" value="1"/>
</dbReference>
<feature type="domain" description="CENP-V/GFA" evidence="5">
    <location>
        <begin position="3"/>
        <end position="115"/>
    </location>
</feature>
<evidence type="ECO:0000256" key="3">
    <source>
        <dbReference type="ARBA" id="ARBA00022833"/>
    </source>
</evidence>
<evidence type="ECO:0000256" key="2">
    <source>
        <dbReference type="ARBA" id="ARBA00022723"/>
    </source>
</evidence>
<dbReference type="InterPro" id="IPR006913">
    <property type="entry name" value="CENP-V/GFA"/>
</dbReference>
<dbReference type="InterPro" id="IPR011057">
    <property type="entry name" value="Mss4-like_sf"/>
</dbReference>
<reference evidence="6 7" key="1">
    <citation type="submission" date="2024-06" db="EMBL/GenBank/DDBJ databases">
        <title>Genomic Encyclopedia of Type Strains, Phase IV (KMG-IV): sequencing the most valuable type-strain genomes for metagenomic binning, comparative biology and taxonomic classification.</title>
        <authorList>
            <person name="Goeker M."/>
        </authorList>
    </citation>
    <scope>NUCLEOTIDE SEQUENCE [LARGE SCALE GENOMIC DNA]</scope>
    <source>
        <strain evidence="6 7">DSM 29780</strain>
    </source>
</reference>
<accession>A0ABV2IY84</accession>
<dbReference type="Gene3D" id="3.90.1590.10">
    <property type="entry name" value="glutathione-dependent formaldehyde- activating enzyme (gfa)"/>
    <property type="match status" value="1"/>
</dbReference>
<evidence type="ECO:0000259" key="5">
    <source>
        <dbReference type="PROSITE" id="PS51891"/>
    </source>
</evidence>
<dbReference type="RefSeq" id="WP_354556006.1">
    <property type="nucleotide sequence ID" value="NZ_JBEPMB010000002.1"/>
</dbReference>
<evidence type="ECO:0000256" key="4">
    <source>
        <dbReference type="ARBA" id="ARBA00023239"/>
    </source>
</evidence>
<evidence type="ECO:0000256" key="1">
    <source>
        <dbReference type="ARBA" id="ARBA00005495"/>
    </source>
</evidence>
<keyword evidence="7" id="KW-1185">Reference proteome</keyword>
<proteinExistence type="inferred from homology"/>
<organism evidence="6 7">
    <name type="scientific">Rhizobium aquaticum</name>
    <dbReference type="NCBI Taxonomy" id="1549636"/>
    <lineage>
        <taxon>Bacteria</taxon>
        <taxon>Pseudomonadati</taxon>
        <taxon>Pseudomonadota</taxon>
        <taxon>Alphaproteobacteria</taxon>
        <taxon>Hyphomicrobiales</taxon>
        <taxon>Rhizobiaceae</taxon>
        <taxon>Rhizobium/Agrobacterium group</taxon>
        <taxon>Rhizobium</taxon>
    </lineage>
</organism>
<dbReference type="SUPFAM" id="SSF51316">
    <property type="entry name" value="Mss4-like"/>
    <property type="match status" value="1"/>
</dbReference>
<dbReference type="PANTHER" id="PTHR33337:SF40">
    <property type="entry name" value="CENP-V_GFA DOMAIN-CONTAINING PROTEIN-RELATED"/>
    <property type="match status" value="1"/>
</dbReference>
<keyword evidence="2" id="KW-0479">Metal-binding</keyword>
<dbReference type="Proteomes" id="UP001549047">
    <property type="component" value="Unassembled WGS sequence"/>
</dbReference>
<evidence type="ECO:0000313" key="6">
    <source>
        <dbReference type="EMBL" id="MET3613468.1"/>
    </source>
</evidence>
<dbReference type="Pfam" id="PF04828">
    <property type="entry name" value="GFA"/>
    <property type="match status" value="1"/>
</dbReference>
<gene>
    <name evidence="6" type="ORF">ABID16_001797</name>
</gene>
<sequence>MQIDGQCHCGSMTYKAEIDPDAIGICHCMDCQRLTGTAFRVTVSTAARQFQPTGKPPKRYEKRADNGARRFQFFCGDCGSPIYTTGEGKDAETIGIRWGSINQRNTLTPNHQIWCRSAIGWLDSVTGLPGRDGD</sequence>
<comment type="similarity">
    <text evidence="1">Belongs to the Gfa family.</text>
</comment>
<protein>
    <recommendedName>
        <fullName evidence="5">CENP-V/GFA domain-containing protein</fullName>
    </recommendedName>
</protein>
<comment type="caution">
    <text evidence="6">The sequence shown here is derived from an EMBL/GenBank/DDBJ whole genome shotgun (WGS) entry which is preliminary data.</text>
</comment>
<dbReference type="EMBL" id="JBEPMB010000002">
    <property type="protein sequence ID" value="MET3613468.1"/>
    <property type="molecule type" value="Genomic_DNA"/>
</dbReference>
<name>A0ABV2IY84_9HYPH</name>
<evidence type="ECO:0000313" key="7">
    <source>
        <dbReference type="Proteomes" id="UP001549047"/>
    </source>
</evidence>
<keyword evidence="4" id="KW-0456">Lyase</keyword>
<keyword evidence="3" id="KW-0862">Zinc</keyword>